<proteinExistence type="predicted"/>
<accession>A0A438K6U4</accession>
<feature type="compositionally biased region" description="Acidic residues" evidence="1">
    <location>
        <begin position="240"/>
        <end position="250"/>
    </location>
</feature>
<dbReference type="Gene3D" id="2.60.200.20">
    <property type="match status" value="1"/>
</dbReference>
<organism evidence="2 3">
    <name type="scientific">Vitis vinifera</name>
    <name type="common">Grape</name>
    <dbReference type="NCBI Taxonomy" id="29760"/>
    <lineage>
        <taxon>Eukaryota</taxon>
        <taxon>Viridiplantae</taxon>
        <taxon>Streptophyta</taxon>
        <taxon>Embryophyta</taxon>
        <taxon>Tracheophyta</taxon>
        <taxon>Spermatophyta</taxon>
        <taxon>Magnoliopsida</taxon>
        <taxon>eudicotyledons</taxon>
        <taxon>Gunneridae</taxon>
        <taxon>Pentapetalae</taxon>
        <taxon>rosids</taxon>
        <taxon>Vitales</taxon>
        <taxon>Vitaceae</taxon>
        <taxon>Viteae</taxon>
        <taxon>Vitis</taxon>
    </lineage>
</organism>
<evidence type="ECO:0000313" key="3">
    <source>
        <dbReference type="Proteomes" id="UP000288805"/>
    </source>
</evidence>
<dbReference type="CDD" id="cd22671">
    <property type="entry name" value="FHA_APTX-like"/>
    <property type="match status" value="1"/>
</dbReference>
<dbReference type="EMBL" id="QGNW01000014">
    <property type="protein sequence ID" value="RVX16919.1"/>
    <property type="molecule type" value="Genomic_DNA"/>
</dbReference>
<dbReference type="PANTHER" id="PTHR37733">
    <property type="entry name" value="SMAD/FHA DOMAIN-CONTAINING PROTEIN"/>
    <property type="match status" value="1"/>
</dbReference>
<feature type="compositionally biased region" description="Acidic residues" evidence="1">
    <location>
        <begin position="257"/>
        <end position="285"/>
    </location>
</feature>
<protein>
    <recommendedName>
        <fullName evidence="4">FHA domain-containing protein</fullName>
    </recommendedName>
</protein>
<dbReference type="SUPFAM" id="SSF49879">
    <property type="entry name" value="SMAD/FHA domain"/>
    <property type="match status" value="1"/>
</dbReference>
<dbReference type="Proteomes" id="UP000288805">
    <property type="component" value="Unassembled WGS sequence"/>
</dbReference>
<feature type="region of interest" description="Disordered" evidence="1">
    <location>
        <begin position="158"/>
        <end position="285"/>
    </location>
</feature>
<gene>
    <name evidence="2" type="ORF">CK203_003126</name>
</gene>
<name>A0A438K6U4_VITVI</name>
<feature type="compositionally biased region" description="Polar residues" evidence="1">
    <location>
        <begin position="221"/>
        <end position="231"/>
    </location>
</feature>
<dbReference type="PANTHER" id="PTHR37733:SF1">
    <property type="entry name" value="SMAD_FHA DOMAIN-CONTAINING PROTEIN"/>
    <property type="match status" value="1"/>
</dbReference>
<feature type="compositionally biased region" description="Acidic residues" evidence="1">
    <location>
        <begin position="184"/>
        <end position="198"/>
    </location>
</feature>
<evidence type="ECO:0008006" key="4">
    <source>
        <dbReference type="Google" id="ProtNLM"/>
    </source>
</evidence>
<comment type="caution">
    <text evidence="2">The sequence shown here is derived from an EMBL/GenBank/DDBJ whole genome shotgun (WGS) entry which is preliminary data.</text>
</comment>
<evidence type="ECO:0000313" key="2">
    <source>
        <dbReference type="EMBL" id="RVX16919.1"/>
    </source>
</evidence>
<reference evidence="2 3" key="1">
    <citation type="journal article" date="2018" name="PLoS Genet.">
        <title>Population sequencing reveals clonal diversity and ancestral inbreeding in the grapevine cultivar Chardonnay.</title>
        <authorList>
            <person name="Roach M.J."/>
            <person name="Johnson D.L."/>
            <person name="Bohlmann J."/>
            <person name="van Vuuren H.J."/>
            <person name="Jones S.J."/>
            <person name="Pretorius I.S."/>
            <person name="Schmidt S.A."/>
            <person name="Borneman A.R."/>
        </authorList>
    </citation>
    <scope>NUCLEOTIDE SEQUENCE [LARGE SCALE GENOMIC DNA]</scope>
    <source>
        <strain evidence="3">cv. Chardonnay</strain>
        <tissue evidence="2">Leaf</tissue>
    </source>
</reference>
<feature type="compositionally biased region" description="Basic residues" evidence="1">
    <location>
        <begin position="203"/>
        <end position="214"/>
    </location>
</feature>
<sequence length="285" mass="33094">MEIEGKNGWRTELRKGSKKEFGRGSGFPTTDRTVSRHHVTFELHEDSETRVRFVVIGKNPFWVLSSGSGEIRVFRRHQRGEMESGDSFCVSSKNPIWFSLKRTEFPEMGRCGFESLSVSDVDPVKEFGFIVMGHEFDSYPQRMIRDIKNWNWFLEEPSKDGEDDEVSEKKEKKGTRGKRKQAEGNDDDDWMGESDEDKELVAKIRKNQRPKYSTRSKDYNKTPNDTINSKSSMKKASGDDKDDETEDEDTLGGFIVNDDEEEEEEESDEEEGEEEEEDYDEEIDE</sequence>
<evidence type="ECO:0000256" key="1">
    <source>
        <dbReference type="SAM" id="MobiDB-lite"/>
    </source>
</evidence>
<dbReference type="AlphaFoldDB" id="A0A438K6U4"/>
<dbReference type="InterPro" id="IPR008984">
    <property type="entry name" value="SMAD_FHA_dom_sf"/>
</dbReference>